<dbReference type="EMBL" id="KK100275">
    <property type="protein sequence ID" value="KIZ07292.1"/>
    <property type="molecule type" value="Genomic_DNA"/>
</dbReference>
<dbReference type="PRINTS" id="PR00081">
    <property type="entry name" value="GDHRDH"/>
</dbReference>
<dbReference type="InterPro" id="IPR036291">
    <property type="entry name" value="NAD(P)-bd_dom_sf"/>
</dbReference>
<dbReference type="InterPro" id="IPR001031">
    <property type="entry name" value="Thioesterase"/>
</dbReference>
<evidence type="ECO:0000256" key="1">
    <source>
        <dbReference type="ARBA" id="ARBA00007169"/>
    </source>
</evidence>
<dbReference type="KEGG" id="mng:MNEG_0668"/>
<dbReference type="InterPro" id="IPR002347">
    <property type="entry name" value="SDR_fam"/>
</dbReference>
<evidence type="ECO:0000313" key="4">
    <source>
        <dbReference type="Proteomes" id="UP000054498"/>
    </source>
</evidence>
<dbReference type="Pfam" id="PF00106">
    <property type="entry name" value="adh_short"/>
    <property type="match status" value="1"/>
</dbReference>
<keyword evidence="4" id="KW-1185">Reference proteome</keyword>
<dbReference type="Gene3D" id="3.40.50.720">
    <property type="entry name" value="NAD(P)-binding Rossmann-like Domain"/>
    <property type="match status" value="1"/>
</dbReference>
<evidence type="ECO:0000259" key="2">
    <source>
        <dbReference type="Pfam" id="PF00975"/>
    </source>
</evidence>
<dbReference type="GeneID" id="25726786"/>
<sequence length="631" mass="68415">MSTPSTSDSSHERCLAIVTGSTSGIGKAIAVDLARRGFTVVVNGRSQASVDSAVADVKAASEAPLVLGAVGDLGTEAGCANFITDVEALSKQHELPINVLVNNMGIFETADFFSVPDSTWQHYIDVNFFSGLRLSRHWLKDMLARGASGRVLFIASETGVRIVPDMLHYSITKQMQIGLARGLAQLTKGSRVTVNTILPGPTWTEGVEVYIQGLAKQTGVSVEDATTNYFKQREPTSLLQRFIQPAEVAAAAAFLVSEGGAAVNGAAVLREDDDFEGMMLDEVQEAGLLERSEAEIRAFFRSRGQQHAATARGGDRALSPPTAANDLAALQRAWPPPGADDVRRWFPALRSHQKLRNAHTIVLAFPNSGSAEDLYSSEGTGARRAPSPLLDWCQTSGAVLTAVQPPGRGLRAREPPLPDLAALAAALLPVAAPALLAAGRYFVVGHSVGAWAAYEFLQLARSRGLPMPAGAFLSAMPAPDIPEEERPWRRQALLTDEEFKDECRQWDINEVVFSPDLWPTFEPLLRADFRLFDEYHHRHPTPTPAPPSLGWSVPEAAGAPPFAFPVTAFWGDEDRRIGERMVQGWARFTRGPFAVVRLRGANHLWPGNNRAAKREWLERIVAGMQGTGLDL</sequence>
<dbReference type="Pfam" id="PF00975">
    <property type="entry name" value="Thioesterase"/>
    <property type="match status" value="1"/>
</dbReference>
<dbReference type="PANTHER" id="PTHR11487:SF0">
    <property type="entry name" value="S-ACYL FATTY ACID SYNTHASE THIOESTERASE, MEDIUM CHAIN"/>
    <property type="match status" value="1"/>
</dbReference>
<organism evidence="3 4">
    <name type="scientific">Monoraphidium neglectum</name>
    <dbReference type="NCBI Taxonomy" id="145388"/>
    <lineage>
        <taxon>Eukaryota</taxon>
        <taxon>Viridiplantae</taxon>
        <taxon>Chlorophyta</taxon>
        <taxon>core chlorophytes</taxon>
        <taxon>Chlorophyceae</taxon>
        <taxon>CS clade</taxon>
        <taxon>Sphaeropleales</taxon>
        <taxon>Selenastraceae</taxon>
        <taxon>Monoraphidium</taxon>
    </lineage>
</organism>
<dbReference type="SUPFAM" id="SSF53474">
    <property type="entry name" value="alpha/beta-Hydrolases"/>
    <property type="match status" value="1"/>
</dbReference>
<dbReference type="RefSeq" id="XP_013906311.1">
    <property type="nucleotide sequence ID" value="XM_014050857.1"/>
</dbReference>
<dbReference type="AlphaFoldDB" id="A0A0D2N4R8"/>
<gene>
    <name evidence="3" type="ORF">MNEG_0668</name>
</gene>
<proteinExistence type="inferred from homology"/>
<protein>
    <submittedName>
        <fullName evidence="3">Short-chain dehydrogenase/reductase SDR</fullName>
    </submittedName>
</protein>
<comment type="similarity">
    <text evidence="1">Belongs to the thioesterase family.</text>
</comment>
<name>A0A0D2N4R8_9CHLO</name>
<evidence type="ECO:0000313" key="3">
    <source>
        <dbReference type="EMBL" id="KIZ07292.1"/>
    </source>
</evidence>
<dbReference type="InterPro" id="IPR029058">
    <property type="entry name" value="AB_hydrolase_fold"/>
</dbReference>
<dbReference type="OrthoDB" id="541883at2759"/>
<feature type="domain" description="Thioesterase" evidence="2">
    <location>
        <begin position="399"/>
        <end position="602"/>
    </location>
</feature>
<dbReference type="STRING" id="145388.A0A0D2N4R8"/>
<accession>A0A0D2N4R8</accession>
<reference evidence="3 4" key="1">
    <citation type="journal article" date="2013" name="BMC Genomics">
        <title>Reconstruction of the lipid metabolism for the microalga Monoraphidium neglectum from its genome sequence reveals characteristics suitable for biofuel production.</title>
        <authorList>
            <person name="Bogen C."/>
            <person name="Al-Dilaimi A."/>
            <person name="Albersmeier A."/>
            <person name="Wichmann J."/>
            <person name="Grundmann M."/>
            <person name="Rupp O."/>
            <person name="Lauersen K.J."/>
            <person name="Blifernez-Klassen O."/>
            <person name="Kalinowski J."/>
            <person name="Goesmann A."/>
            <person name="Mussgnug J.H."/>
            <person name="Kruse O."/>
        </authorList>
    </citation>
    <scope>NUCLEOTIDE SEQUENCE [LARGE SCALE GENOMIC DNA]</scope>
    <source>
        <strain evidence="3 4">SAG 48.87</strain>
    </source>
</reference>
<dbReference type="SUPFAM" id="SSF51735">
    <property type="entry name" value="NAD(P)-binding Rossmann-fold domains"/>
    <property type="match status" value="1"/>
</dbReference>
<dbReference type="Gene3D" id="3.40.50.1820">
    <property type="entry name" value="alpha/beta hydrolase"/>
    <property type="match status" value="1"/>
</dbReference>
<dbReference type="PANTHER" id="PTHR11487">
    <property type="entry name" value="THIOESTERASE"/>
    <property type="match status" value="1"/>
</dbReference>
<dbReference type="Proteomes" id="UP000054498">
    <property type="component" value="Unassembled WGS sequence"/>
</dbReference>
<dbReference type="CDD" id="cd05233">
    <property type="entry name" value="SDR_c"/>
    <property type="match status" value="1"/>
</dbReference>
<dbReference type="GO" id="GO:0008610">
    <property type="term" value="P:lipid biosynthetic process"/>
    <property type="evidence" value="ECO:0007669"/>
    <property type="project" value="TreeGrafter"/>
</dbReference>
<dbReference type="InterPro" id="IPR012223">
    <property type="entry name" value="TEII"/>
</dbReference>